<evidence type="ECO:0000256" key="6">
    <source>
        <dbReference type="RuleBase" id="RU000461"/>
    </source>
</evidence>
<dbReference type="SUPFAM" id="SSF48264">
    <property type="entry name" value="Cytochrome P450"/>
    <property type="match status" value="1"/>
</dbReference>
<dbReference type="PANTHER" id="PTHR24305:SF166">
    <property type="entry name" value="CYTOCHROME P450 12A4, MITOCHONDRIAL-RELATED"/>
    <property type="match status" value="1"/>
</dbReference>
<dbReference type="InterPro" id="IPR017972">
    <property type="entry name" value="Cyt_P450_CS"/>
</dbReference>
<comment type="caution">
    <text evidence="8">The sequence shown here is derived from an EMBL/GenBank/DDBJ whole genome shotgun (WGS) entry which is preliminary data.</text>
</comment>
<dbReference type="PRINTS" id="PR00463">
    <property type="entry name" value="EP450I"/>
</dbReference>
<dbReference type="PANTHER" id="PTHR24305">
    <property type="entry name" value="CYTOCHROME P450"/>
    <property type="match status" value="1"/>
</dbReference>
<evidence type="ECO:0000256" key="4">
    <source>
        <dbReference type="ARBA" id="ARBA00023004"/>
    </source>
</evidence>
<comment type="cofactor">
    <cofactor evidence="1 5">
        <name>heme</name>
        <dbReference type="ChEBI" id="CHEBI:30413"/>
    </cofactor>
</comment>
<dbReference type="PRINTS" id="PR00385">
    <property type="entry name" value="P450"/>
</dbReference>
<dbReference type="OrthoDB" id="1470350at2759"/>
<dbReference type="Gene3D" id="1.10.630.10">
    <property type="entry name" value="Cytochrome P450"/>
    <property type="match status" value="1"/>
</dbReference>
<keyword evidence="3 5" id="KW-0479">Metal-binding</keyword>
<dbReference type="EMBL" id="LSSM01001766">
    <property type="protein sequence ID" value="OMJ24756.1"/>
    <property type="molecule type" value="Genomic_DNA"/>
</dbReference>
<sequence length="525" mass="60063">MESLIKLADLSYSYVLMNFYNKKTLYSVFIAYGVYKTIYYAFIDPLRKIPGPWYARFTSFPSMLALMTGEATTYYQSMHDKYGPIVRTSPNESSVANTKEFKKVMASYRYRKSEIYEGFANVGENIFSTRHEDFNRMRRRQVGPAFSATGLDTVDSLLLELCVTNVENKFIQDIELGDGAATFNYFKHYQNIAADVIGELAFGKSFDAVKNDGHDIIEWVNASMRNSIIFKSFPVLKLIQGLIPALTINEKKLRNYCLEAIKQRKNLIKINKYDNKRTDILQMYLTAINTSNNKPMSEDEMISEMVTMVIAGVDTTSITMTWLTVYYMLYPHIYKKVLDEIRTNFPDKDRKITHHDARNKLPYFIATVYEVLRVVGSVGGTLFRSAPKEGVEIYGYSVPEGNELIMFVPGTHNDTDVWDDPTTFNPDRFLGPEGEKLKKEIVAFSTGVRICPGRNLAWIEIFLSIPNMLKDFDLELPADSKFGPNILDPKRNNQPLLPKDITFGTRPPANPDADCNIVIKKRVYL</sequence>
<dbReference type="GO" id="GO:0004497">
    <property type="term" value="F:monooxygenase activity"/>
    <property type="evidence" value="ECO:0007669"/>
    <property type="project" value="UniProtKB-KW"/>
</dbReference>
<evidence type="ECO:0000313" key="9">
    <source>
        <dbReference type="Proteomes" id="UP000187429"/>
    </source>
</evidence>
<dbReference type="Pfam" id="PF00067">
    <property type="entry name" value="p450"/>
    <property type="match status" value="1"/>
</dbReference>
<dbReference type="InterPro" id="IPR001128">
    <property type="entry name" value="Cyt_P450"/>
</dbReference>
<keyword evidence="6" id="KW-0503">Monooxygenase</keyword>
<accession>A0A1R1YDJ6</accession>
<dbReference type="GO" id="GO:0016705">
    <property type="term" value="F:oxidoreductase activity, acting on paired donors, with incorporation or reduction of molecular oxygen"/>
    <property type="evidence" value="ECO:0007669"/>
    <property type="project" value="InterPro"/>
</dbReference>
<dbReference type="InterPro" id="IPR050121">
    <property type="entry name" value="Cytochrome_P450_monoxygenase"/>
</dbReference>
<name>A0A1R1YDJ6_9FUNG</name>
<proteinExistence type="inferred from homology"/>
<evidence type="ECO:0000256" key="2">
    <source>
        <dbReference type="ARBA" id="ARBA00010617"/>
    </source>
</evidence>
<feature type="transmembrane region" description="Helical" evidence="7">
    <location>
        <begin position="24"/>
        <end position="43"/>
    </location>
</feature>
<organism evidence="8 9">
    <name type="scientific">Smittium culicis</name>
    <dbReference type="NCBI Taxonomy" id="133412"/>
    <lineage>
        <taxon>Eukaryota</taxon>
        <taxon>Fungi</taxon>
        <taxon>Fungi incertae sedis</taxon>
        <taxon>Zoopagomycota</taxon>
        <taxon>Kickxellomycotina</taxon>
        <taxon>Harpellomycetes</taxon>
        <taxon>Harpellales</taxon>
        <taxon>Legeriomycetaceae</taxon>
        <taxon>Smittium</taxon>
    </lineage>
</organism>
<dbReference type="InterPro" id="IPR036396">
    <property type="entry name" value="Cyt_P450_sf"/>
</dbReference>
<evidence type="ECO:0000256" key="3">
    <source>
        <dbReference type="ARBA" id="ARBA00022723"/>
    </source>
</evidence>
<evidence type="ECO:0000256" key="7">
    <source>
        <dbReference type="SAM" id="Phobius"/>
    </source>
</evidence>
<keyword evidence="6" id="KW-0560">Oxidoreductase</keyword>
<keyword evidence="7" id="KW-0812">Transmembrane</keyword>
<keyword evidence="5 6" id="KW-0349">Heme</keyword>
<comment type="similarity">
    <text evidence="2 6">Belongs to the cytochrome P450 family.</text>
</comment>
<reference evidence="9" key="1">
    <citation type="submission" date="2017-01" db="EMBL/GenBank/DDBJ databases">
        <authorList>
            <person name="Wang Y."/>
            <person name="White M."/>
            <person name="Kvist S."/>
            <person name="Moncalvo J.-M."/>
        </authorList>
    </citation>
    <scope>NUCLEOTIDE SEQUENCE [LARGE SCALE GENOMIC DNA]</scope>
    <source>
        <strain evidence="9">ID-206-W2</strain>
    </source>
</reference>
<dbReference type="GO" id="GO:0020037">
    <property type="term" value="F:heme binding"/>
    <property type="evidence" value="ECO:0007669"/>
    <property type="project" value="InterPro"/>
</dbReference>
<dbReference type="InterPro" id="IPR002401">
    <property type="entry name" value="Cyt_P450_E_grp-I"/>
</dbReference>
<dbReference type="AlphaFoldDB" id="A0A1R1YDJ6"/>
<dbReference type="Proteomes" id="UP000187429">
    <property type="component" value="Unassembled WGS sequence"/>
</dbReference>
<evidence type="ECO:0000256" key="5">
    <source>
        <dbReference type="PIRSR" id="PIRSR602401-1"/>
    </source>
</evidence>
<feature type="binding site" description="axial binding residue" evidence="5">
    <location>
        <position position="451"/>
    </location>
    <ligand>
        <name>heme</name>
        <dbReference type="ChEBI" id="CHEBI:30413"/>
    </ligand>
    <ligandPart>
        <name>Fe</name>
        <dbReference type="ChEBI" id="CHEBI:18248"/>
    </ligandPart>
</feature>
<dbReference type="GO" id="GO:0005506">
    <property type="term" value="F:iron ion binding"/>
    <property type="evidence" value="ECO:0007669"/>
    <property type="project" value="InterPro"/>
</dbReference>
<evidence type="ECO:0000256" key="1">
    <source>
        <dbReference type="ARBA" id="ARBA00001971"/>
    </source>
</evidence>
<keyword evidence="7" id="KW-0472">Membrane</keyword>
<keyword evidence="9" id="KW-1185">Reference proteome</keyword>
<evidence type="ECO:0000313" key="8">
    <source>
        <dbReference type="EMBL" id="OMJ24756.1"/>
    </source>
</evidence>
<keyword evidence="7" id="KW-1133">Transmembrane helix</keyword>
<protein>
    <submittedName>
        <fullName evidence="8">Versicolorin B desaturase</fullName>
    </submittedName>
</protein>
<gene>
    <name evidence="8" type="ORF">AYI69_g4526</name>
</gene>
<dbReference type="PROSITE" id="PS00086">
    <property type="entry name" value="CYTOCHROME_P450"/>
    <property type="match status" value="1"/>
</dbReference>
<keyword evidence="4 5" id="KW-0408">Iron</keyword>